<name>A0AAD7I7L5_9AGAR</name>
<dbReference type="InterPro" id="IPR036291">
    <property type="entry name" value="NAD(P)-bd_dom_sf"/>
</dbReference>
<comment type="caution">
    <text evidence="1">The sequence shown here is derived from an EMBL/GenBank/DDBJ whole genome shotgun (WGS) entry which is preliminary data.</text>
</comment>
<accession>A0AAD7I7L5</accession>
<keyword evidence="2" id="KW-1185">Reference proteome</keyword>
<reference evidence="1" key="1">
    <citation type="submission" date="2023-03" db="EMBL/GenBank/DDBJ databases">
        <title>Massive genome expansion in bonnet fungi (Mycena s.s.) driven by repeated elements and novel gene families across ecological guilds.</title>
        <authorList>
            <consortium name="Lawrence Berkeley National Laboratory"/>
            <person name="Harder C.B."/>
            <person name="Miyauchi S."/>
            <person name="Viragh M."/>
            <person name="Kuo A."/>
            <person name="Thoen E."/>
            <person name="Andreopoulos B."/>
            <person name="Lu D."/>
            <person name="Skrede I."/>
            <person name="Drula E."/>
            <person name="Henrissat B."/>
            <person name="Morin E."/>
            <person name="Kohler A."/>
            <person name="Barry K."/>
            <person name="LaButti K."/>
            <person name="Morin E."/>
            <person name="Salamov A."/>
            <person name="Lipzen A."/>
            <person name="Mereny Z."/>
            <person name="Hegedus B."/>
            <person name="Baldrian P."/>
            <person name="Stursova M."/>
            <person name="Weitz H."/>
            <person name="Taylor A."/>
            <person name="Grigoriev I.V."/>
            <person name="Nagy L.G."/>
            <person name="Martin F."/>
            <person name="Kauserud H."/>
        </authorList>
    </citation>
    <scope>NUCLEOTIDE SEQUENCE</scope>
    <source>
        <strain evidence="1">CBHHK182m</strain>
    </source>
</reference>
<gene>
    <name evidence="1" type="ORF">B0H16DRAFT_1731018</name>
</gene>
<dbReference type="Gene3D" id="3.90.180.10">
    <property type="entry name" value="Medium-chain alcohol dehydrogenases, catalytic domain"/>
    <property type="match status" value="1"/>
</dbReference>
<dbReference type="Gene3D" id="3.40.50.720">
    <property type="entry name" value="NAD(P)-binding Rossmann-like Domain"/>
    <property type="match status" value="1"/>
</dbReference>
<evidence type="ECO:0000313" key="1">
    <source>
        <dbReference type="EMBL" id="KAJ7735893.1"/>
    </source>
</evidence>
<dbReference type="EMBL" id="JARKIB010000124">
    <property type="protein sequence ID" value="KAJ7735893.1"/>
    <property type="molecule type" value="Genomic_DNA"/>
</dbReference>
<dbReference type="Proteomes" id="UP001215598">
    <property type="component" value="Unassembled WGS sequence"/>
</dbReference>
<dbReference type="AlphaFoldDB" id="A0AAD7I7L5"/>
<dbReference type="PANTHER" id="PTHR11695:SF294">
    <property type="entry name" value="RETICULON-4-INTERACTING PROTEIN 1, MITOCHONDRIAL"/>
    <property type="match status" value="1"/>
</dbReference>
<protein>
    <submittedName>
        <fullName evidence="1">Uncharacterized protein</fullName>
    </submittedName>
</protein>
<sequence length="290" mass="31588">MTFRPRLRKPSSFNISGNTTYVAEGKFAGVVQLAGPGAAPHLKSGARVFGRLPAPKLITGAGTLAEYFVIPAASVALVPPSINWETAAGLASGGQTAINMLLEADLRPGTRVLLSGASGGVGTMALQLVVSTCSAAIAELFVQAVDYRANPPLTAFLAKKYDAQPFEYIHIRHHWDARIVRTLSQAGRPADQRGNYWRAHRRKYAGEDRTLPDVITRVNRGITHFHGSFWPLPVAAVRLANMVDEGRLRVVVNEALDFEDALQIQRRLVEAYDRMLARNAKGKIVKVQDV</sequence>
<dbReference type="InterPro" id="IPR050700">
    <property type="entry name" value="YIM1/Zinc_Alcohol_DH_Fams"/>
</dbReference>
<organism evidence="1 2">
    <name type="scientific">Mycena metata</name>
    <dbReference type="NCBI Taxonomy" id="1033252"/>
    <lineage>
        <taxon>Eukaryota</taxon>
        <taxon>Fungi</taxon>
        <taxon>Dikarya</taxon>
        <taxon>Basidiomycota</taxon>
        <taxon>Agaricomycotina</taxon>
        <taxon>Agaricomycetes</taxon>
        <taxon>Agaricomycetidae</taxon>
        <taxon>Agaricales</taxon>
        <taxon>Marasmiineae</taxon>
        <taxon>Mycenaceae</taxon>
        <taxon>Mycena</taxon>
    </lineage>
</organism>
<evidence type="ECO:0000313" key="2">
    <source>
        <dbReference type="Proteomes" id="UP001215598"/>
    </source>
</evidence>
<dbReference type="PANTHER" id="PTHR11695">
    <property type="entry name" value="ALCOHOL DEHYDROGENASE RELATED"/>
    <property type="match status" value="1"/>
</dbReference>
<proteinExistence type="predicted"/>
<dbReference type="SUPFAM" id="SSF50129">
    <property type="entry name" value="GroES-like"/>
    <property type="match status" value="1"/>
</dbReference>
<dbReference type="InterPro" id="IPR011032">
    <property type="entry name" value="GroES-like_sf"/>
</dbReference>
<dbReference type="SUPFAM" id="SSF51735">
    <property type="entry name" value="NAD(P)-binding Rossmann-fold domains"/>
    <property type="match status" value="1"/>
</dbReference>